<dbReference type="Proteomes" id="UP001239445">
    <property type="component" value="Unassembled WGS sequence"/>
</dbReference>
<feature type="compositionally biased region" description="Low complexity" evidence="1">
    <location>
        <begin position="54"/>
        <end position="63"/>
    </location>
</feature>
<comment type="caution">
    <text evidence="3">The sequence shown here is derived from an EMBL/GenBank/DDBJ whole genome shotgun (WGS) entry which is preliminary data.</text>
</comment>
<dbReference type="AlphaFoldDB" id="A0AAJ0FC58"/>
<keyword evidence="2" id="KW-0472">Membrane</keyword>
<evidence type="ECO:0000256" key="2">
    <source>
        <dbReference type="SAM" id="Phobius"/>
    </source>
</evidence>
<reference evidence="3" key="1">
    <citation type="submission" date="2023-06" db="EMBL/GenBank/DDBJ databases">
        <title>Genome-scale phylogeny and comparative genomics of the fungal order Sordariales.</title>
        <authorList>
            <consortium name="Lawrence Berkeley National Laboratory"/>
            <person name="Hensen N."/>
            <person name="Bonometti L."/>
            <person name="Westerberg I."/>
            <person name="Brannstrom I.O."/>
            <person name="Guillou S."/>
            <person name="Cros-Aarteil S."/>
            <person name="Calhoun S."/>
            <person name="Haridas S."/>
            <person name="Kuo A."/>
            <person name="Mondo S."/>
            <person name="Pangilinan J."/>
            <person name="Riley R."/>
            <person name="Labutti K."/>
            <person name="Andreopoulos B."/>
            <person name="Lipzen A."/>
            <person name="Chen C."/>
            <person name="Yanf M."/>
            <person name="Daum C."/>
            <person name="Ng V."/>
            <person name="Clum A."/>
            <person name="Steindorff A."/>
            <person name="Ohm R."/>
            <person name="Martin F."/>
            <person name="Silar P."/>
            <person name="Natvig D."/>
            <person name="Lalanne C."/>
            <person name="Gautier V."/>
            <person name="Ament-Velasquez S.L."/>
            <person name="Kruys A."/>
            <person name="Hutchinson M.I."/>
            <person name="Powell A.J."/>
            <person name="Barry K."/>
            <person name="Miller A.N."/>
            <person name="Grigoriev I.V."/>
            <person name="Debuchy R."/>
            <person name="Gladieux P."/>
            <person name="Thoren M.H."/>
            <person name="Johannesson H."/>
        </authorList>
    </citation>
    <scope>NUCLEOTIDE SEQUENCE</scope>
    <source>
        <strain evidence="3">PSN4</strain>
    </source>
</reference>
<keyword evidence="2" id="KW-1133">Transmembrane helix</keyword>
<feature type="transmembrane region" description="Helical" evidence="2">
    <location>
        <begin position="202"/>
        <end position="224"/>
    </location>
</feature>
<evidence type="ECO:0000313" key="4">
    <source>
        <dbReference type="Proteomes" id="UP001239445"/>
    </source>
</evidence>
<feature type="compositionally biased region" description="Basic and acidic residues" evidence="1">
    <location>
        <begin position="350"/>
        <end position="361"/>
    </location>
</feature>
<feature type="compositionally biased region" description="Pro residues" evidence="1">
    <location>
        <begin position="1"/>
        <end position="12"/>
    </location>
</feature>
<gene>
    <name evidence="3" type="ORF">QBC47DRAFT_198258</name>
</gene>
<feature type="transmembrane region" description="Helical" evidence="2">
    <location>
        <begin position="244"/>
        <end position="263"/>
    </location>
</feature>
<evidence type="ECO:0000256" key="1">
    <source>
        <dbReference type="SAM" id="MobiDB-lite"/>
    </source>
</evidence>
<keyword evidence="2" id="KW-0812">Transmembrane</keyword>
<name>A0AAJ0FC58_9PEZI</name>
<protein>
    <submittedName>
        <fullName evidence="3">Uncharacterized protein</fullName>
    </submittedName>
</protein>
<proteinExistence type="predicted"/>
<feature type="region of interest" description="Disordered" evidence="1">
    <location>
        <begin position="1"/>
        <end position="63"/>
    </location>
</feature>
<feature type="transmembrane region" description="Helical" evidence="2">
    <location>
        <begin position="134"/>
        <end position="158"/>
    </location>
</feature>
<evidence type="ECO:0000313" key="3">
    <source>
        <dbReference type="EMBL" id="KAK1755850.1"/>
    </source>
</evidence>
<dbReference type="EMBL" id="MU839833">
    <property type="protein sequence ID" value="KAK1755850.1"/>
    <property type="molecule type" value="Genomic_DNA"/>
</dbReference>
<feature type="transmembrane region" description="Helical" evidence="2">
    <location>
        <begin position="170"/>
        <end position="195"/>
    </location>
</feature>
<keyword evidence="4" id="KW-1185">Reference proteome</keyword>
<sequence>MADPAPTPPRPAAAPRSLTNSRPPLPRRQSRFTEEMTDDFTPSPSIYEHDSPSRDPSFISSSRGRISLSASAAGRDIRSGRGYTPSTRTAATVVTIRGGDDEHPRGSVASLPGAVRARGRGGSLREREYRPLELIFRGMNGCTHGAACVILIAIMIEFLSQWEGYWLGQISAQAIALLVFLGLDTLLDIISLVYLYKPWPAWALVLRLADAIVYISMFMAYIAHGRVFPAGFTFWGMAPGWAGPVVYVFLWLLGVWNLTHIALRRHRLGKALRGVMSRCESEGRRRNGGRHERMTPRWRRWIRVGEFDAHSNTHTQRQHDIEINAQRVPSETNFEVGEMQRTVAAPRPIVTRETEKEKETQVDGGSGGSMRREVSAGGATDSTYSPSGGGTSFQRKDDQDVEEKEVMVGGLSPPPPRTKM</sequence>
<organism evidence="3 4">
    <name type="scientific">Echria macrotheca</name>
    <dbReference type="NCBI Taxonomy" id="438768"/>
    <lineage>
        <taxon>Eukaryota</taxon>
        <taxon>Fungi</taxon>
        <taxon>Dikarya</taxon>
        <taxon>Ascomycota</taxon>
        <taxon>Pezizomycotina</taxon>
        <taxon>Sordariomycetes</taxon>
        <taxon>Sordariomycetidae</taxon>
        <taxon>Sordariales</taxon>
        <taxon>Schizotheciaceae</taxon>
        <taxon>Echria</taxon>
    </lineage>
</organism>
<accession>A0AAJ0FC58</accession>
<feature type="region of interest" description="Disordered" evidence="1">
    <location>
        <begin position="344"/>
        <end position="420"/>
    </location>
</feature>